<dbReference type="PANTHER" id="PTHR14365:SF1">
    <property type="entry name" value="APOPTOSIS REGULATORY PROTEIN SIVA"/>
    <property type="match status" value="1"/>
</dbReference>
<dbReference type="AlphaFoldDB" id="A0AAD1WZ72"/>
<dbReference type="Pfam" id="PF05458">
    <property type="entry name" value="Siva"/>
    <property type="match status" value="1"/>
</dbReference>
<protein>
    <submittedName>
        <fullName evidence="1">Apoptosis regulatory Siva</fullName>
    </submittedName>
</protein>
<name>A0AAD1WZ72_PELCU</name>
<dbReference type="GO" id="GO:0005175">
    <property type="term" value="F:CD27 receptor binding"/>
    <property type="evidence" value="ECO:0007669"/>
    <property type="project" value="TreeGrafter"/>
</dbReference>
<dbReference type="EMBL" id="OW240924">
    <property type="protein sequence ID" value="CAH2328648.1"/>
    <property type="molecule type" value="Genomic_DNA"/>
</dbReference>
<dbReference type="InterPro" id="IPR022773">
    <property type="entry name" value="Siva"/>
</dbReference>
<keyword evidence="2" id="KW-1185">Reference proteome</keyword>
<gene>
    <name evidence="1" type="ORF">PECUL_23A004465</name>
</gene>
<reference evidence="1" key="1">
    <citation type="submission" date="2022-03" db="EMBL/GenBank/DDBJ databases">
        <authorList>
            <person name="Alioto T."/>
            <person name="Alioto T."/>
            <person name="Gomez Garrido J."/>
        </authorList>
    </citation>
    <scope>NUCLEOTIDE SEQUENCE</scope>
</reference>
<dbReference type="PANTHER" id="PTHR14365">
    <property type="entry name" value="APOPTOSIS REGULATORY PROTEIN SIVA"/>
    <property type="match status" value="1"/>
</dbReference>
<proteinExistence type="predicted"/>
<accession>A0AAD1WZ72</accession>
<dbReference type="Proteomes" id="UP001295444">
    <property type="component" value="Chromosome 13"/>
</dbReference>
<dbReference type="GO" id="GO:0097191">
    <property type="term" value="P:extrinsic apoptotic signaling pathway"/>
    <property type="evidence" value="ECO:0007669"/>
    <property type="project" value="TreeGrafter"/>
</dbReference>
<organism evidence="1 2">
    <name type="scientific">Pelobates cultripes</name>
    <name type="common">Western spadefoot toad</name>
    <dbReference type="NCBI Taxonomy" id="61616"/>
    <lineage>
        <taxon>Eukaryota</taxon>
        <taxon>Metazoa</taxon>
        <taxon>Chordata</taxon>
        <taxon>Craniata</taxon>
        <taxon>Vertebrata</taxon>
        <taxon>Euteleostomi</taxon>
        <taxon>Amphibia</taxon>
        <taxon>Batrachia</taxon>
        <taxon>Anura</taxon>
        <taxon>Pelobatoidea</taxon>
        <taxon>Pelobatidae</taxon>
        <taxon>Pelobates</taxon>
    </lineage>
</organism>
<evidence type="ECO:0000313" key="2">
    <source>
        <dbReference type="Proteomes" id="UP001295444"/>
    </source>
</evidence>
<sequence>MPKRSYPFDGVTPQQLKIHVGQREMCESVLGERYKQEIFEKTKKLLFSGAKSVLQNAEHQNGKEEDHCTVPELLNGQTIIGQDGKLHRNTQAPKSLNMGNSKACSFCVRSVGENEACSQCERSVCKRCCMSCNCCSAAICSFCRVA</sequence>
<evidence type="ECO:0000313" key="1">
    <source>
        <dbReference type="EMBL" id="CAH2328648.1"/>
    </source>
</evidence>